<gene>
    <name evidence="2" type="ORF">EV385_6640</name>
</gene>
<keyword evidence="3" id="KW-1185">Reference proteome</keyword>
<name>A0A4V2G5X7_9ACTN</name>
<dbReference type="AlphaFoldDB" id="A0A4V2G5X7"/>
<dbReference type="EMBL" id="SHKY01000002">
    <property type="protein sequence ID" value="RZU46566.1"/>
    <property type="molecule type" value="Genomic_DNA"/>
</dbReference>
<reference evidence="2 3" key="1">
    <citation type="submission" date="2019-02" db="EMBL/GenBank/DDBJ databases">
        <title>Sequencing the genomes of 1000 actinobacteria strains.</title>
        <authorList>
            <person name="Klenk H.-P."/>
        </authorList>
    </citation>
    <scope>NUCLEOTIDE SEQUENCE [LARGE SCALE GENOMIC DNA]</scope>
    <source>
        <strain evidence="2 3">DSM 45162</strain>
    </source>
</reference>
<organism evidence="2 3">
    <name type="scientific">Krasilnikovia cinnamomea</name>
    <dbReference type="NCBI Taxonomy" id="349313"/>
    <lineage>
        <taxon>Bacteria</taxon>
        <taxon>Bacillati</taxon>
        <taxon>Actinomycetota</taxon>
        <taxon>Actinomycetes</taxon>
        <taxon>Micromonosporales</taxon>
        <taxon>Micromonosporaceae</taxon>
        <taxon>Krasilnikovia</taxon>
    </lineage>
</organism>
<evidence type="ECO:0000313" key="3">
    <source>
        <dbReference type="Proteomes" id="UP000292564"/>
    </source>
</evidence>
<dbReference type="RefSeq" id="WP_130513763.1">
    <property type="nucleotide sequence ID" value="NZ_SHKY01000002.1"/>
</dbReference>
<evidence type="ECO:0000256" key="1">
    <source>
        <dbReference type="SAM" id="MobiDB-lite"/>
    </source>
</evidence>
<evidence type="ECO:0000313" key="2">
    <source>
        <dbReference type="EMBL" id="RZU46566.1"/>
    </source>
</evidence>
<dbReference type="OrthoDB" id="9919687at2"/>
<feature type="region of interest" description="Disordered" evidence="1">
    <location>
        <begin position="21"/>
        <end position="55"/>
    </location>
</feature>
<feature type="compositionally biased region" description="Basic and acidic residues" evidence="1">
    <location>
        <begin position="27"/>
        <end position="42"/>
    </location>
</feature>
<comment type="caution">
    <text evidence="2">The sequence shown here is derived from an EMBL/GenBank/DDBJ whole genome shotgun (WGS) entry which is preliminary data.</text>
</comment>
<accession>A0A4V2G5X7</accession>
<protein>
    <submittedName>
        <fullName evidence="2">Uncharacterized protein</fullName>
    </submittedName>
</protein>
<proteinExistence type="predicted"/>
<dbReference type="Proteomes" id="UP000292564">
    <property type="component" value="Unassembled WGS sequence"/>
</dbReference>
<sequence>MGGTADQQRRDAEREAERIRSLLRQHGGRDYDPSREEDHYEGGFEVSVGKSGGPHSVGGFHIDPLRVWPPKMRQHAETLTAHGYQVEVRDYFDGEILAVTPPAPRPRGAWLRKLFRG</sequence>